<feature type="compositionally biased region" description="Basic and acidic residues" evidence="1">
    <location>
        <begin position="17"/>
        <end position="42"/>
    </location>
</feature>
<comment type="caution">
    <text evidence="2">The sequence shown here is derived from an EMBL/GenBank/DDBJ whole genome shotgun (WGS) entry which is preliminary data.</text>
</comment>
<dbReference type="PANTHER" id="PTHR37207">
    <property type="entry name" value="OS09G0446000 PROTEIN"/>
    <property type="match status" value="1"/>
</dbReference>
<keyword evidence="3" id="KW-1185">Reference proteome</keyword>
<evidence type="ECO:0000313" key="2">
    <source>
        <dbReference type="EMBL" id="CAA6674471.1"/>
    </source>
</evidence>
<accession>A0ABN7EAD1</accession>
<gene>
    <name evidence="2" type="ORF">SI7747_UN020829</name>
</gene>
<protein>
    <submittedName>
        <fullName evidence="2">Uncharacterized protein</fullName>
    </submittedName>
</protein>
<feature type="region of interest" description="Disordered" evidence="1">
    <location>
        <begin position="1"/>
        <end position="42"/>
    </location>
</feature>
<proteinExistence type="predicted"/>
<dbReference type="EMBL" id="CACRZD030000113">
    <property type="protein sequence ID" value="CAA6674471.1"/>
    <property type="molecule type" value="Genomic_DNA"/>
</dbReference>
<reference evidence="3" key="1">
    <citation type="journal article" date="2020" name="Sci. Rep.">
        <title>Chromosome-scale genome assembly for the duckweed Spirodela intermedia, integrating cytogenetic maps, PacBio and Oxford Nanopore libraries.</title>
        <authorList>
            <person name="Hoang P.T.N."/>
            <person name="Fiebig A."/>
            <person name="Novak P."/>
            <person name="Macas J."/>
            <person name="Cao H.X."/>
            <person name="Stepanenko A."/>
            <person name="Chen G."/>
            <person name="Borisjuk N."/>
            <person name="Scholz U."/>
            <person name="Schubert I."/>
        </authorList>
    </citation>
    <scope>NUCLEOTIDE SEQUENCE [LARGE SCALE GENOMIC DNA]</scope>
</reference>
<evidence type="ECO:0000256" key="1">
    <source>
        <dbReference type="SAM" id="MobiDB-lite"/>
    </source>
</evidence>
<sequence>MADQGGGGSSITAATRSGEKQKPPLRLAADDTKPLLRDPILRSDPIETEQAVLRLPPLLTSPCSDGKMN</sequence>
<dbReference type="Proteomes" id="UP001189122">
    <property type="component" value="Unassembled WGS sequence"/>
</dbReference>
<name>A0ABN7EAD1_SPIIN</name>
<organism evidence="2 3">
    <name type="scientific">Spirodela intermedia</name>
    <name type="common">Intermediate duckweed</name>
    <dbReference type="NCBI Taxonomy" id="51605"/>
    <lineage>
        <taxon>Eukaryota</taxon>
        <taxon>Viridiplantae</taxon>
        <taxon>Streptophyta</taxon>
        <taxon>Embryophyta</taxon>
        <taxon>Tracheophyta</taxon>
        <taxon>Spermatophyta</taxon>
        <taxon>Magnoliopsida</taxon>
        <taxon>Liliopsida</taxon>
        <taxon>Araceae</taxon>
        <taxon>Lemnoideae</taxon>
        <taxon>Spirodela</taxon>
    </lineage>
</organism>
<evidence type="ECO:0000313" key="3">
    <source>
        <dbReference type="Proteomes" id="UP001189122"/>
    </source>
</evidence>
<dbReference type="PANTHER" id="PTHR37207:SF1">
    <property type="entry name" value="OS09G0446000 PROTEIN"/>
    <property type="match status" value="1"/>
</dbReference>